<accession>A0A517QQ29</accession>
<evidence type="ECO:0000313" key="2">
    <source>
        <dbReference type="EMBL" id="QDT33731.1"/>
    </source>
</evidence>
<dbReference type="Gene3D" id="1.50.10.20">
    <property type="match status" value="1"/>
</dbReference>
<dbReference type="InterPro" id="IPR008930">
    <property type="entry name" value="Terpenoid_cyclase/PrenylTrfase"/>
</dbReference>
<dbReference type="KEGG" id="tpol:Mal48_29860"/>
<dbReference type="EMBL" id="CP036267">
    <property type="protein sequence ID" value="QDT33731.1"/>
    <property type="molecule type" value="Genomic_DNA"/>
</dbReference>
<gene>
    <name evidence="2" type="ORF">Mal48_29860</name>
</gene>
<dbReference type="AlphaFoldDB" id="A0A517QQ29"/>
<dbReference type="Proteomes" id="UP000315724">
    <property type="component" value="Chromosome"/>
</dbReference>
<proteinExistence type="predicted"/>
<keyword evidence="3" id="KW-1185">Reference proteome</keyword>
<dbReference type="SUPFAM" id="SSF48239">
    <property type="entry name" value="Terpenoid cyclases/Protein prenyltransferases"/>
    <property type="match status" value="1"/>
</dbReference>
<evidence type="ECO:0008006" key="4">
    <source>
        <dbReference type="Google" id="ProtNLM"/>
    </source>
</evidence>
<feature type="compositionally biased region" description="Basic and acidic residues" evidence="1">
    <location>
        <begin position="419"/>
        <end position="430"/>
    </location>
</feature>
<evidence type="ECO:0000256" key="1">
    <source>
        <dbReference type="SAM" id="MobiDB-lite"/>
    </source>
</evidence>
<dbReference type="RefSeq" id="WP_197441704.1">
    <property type="nucleotide sequence ID" value="NZ_CP036267.1"/>
</dbReference>
<name>A0A517QQ29_9PLAN</name>
<reference evidence="2 3" key="1">
    <citation type="submission" date="2019-02" db="EMBL/GenBank/DDBJ databases">
        <title>Deep-cultivation of Planctomycetes and their phenomic and genomic characterization uncovers novel biology.</title>
        <authorList>
            <person name="Wiegand S."/>
            <person name="Jogler M."/>
            <person name="Boedeker C."/>
            <person name="Pinto D."/>
            <person name="Vollmers J."/>
            <person name="Rivas-Marin E."/>
            <person name="Kohn T."/>
            <person name="Peeters S.H."/>
            <person name="Heuer A."/>
            <person name="Rast P."/>
            <person name="Oberbeckmann S."/>
            <person name="Bunk B."/>
            <person name="Jeske O."/>
            <person name="Meyerdierks A."/>
            <person name="Storesund J.E."/>
            <person name="Kallscheuer N."/>
            <person name="Luecker S."/>
            <person name="Lage O.M."/>
            <person name="Pohl T."/>
            <person name="Merkel B.J."/>
            <person name="Hornburger P."/>
            <person name="Mueller R.-W."/>
            <person name="Bruemmer F."/>
            <person name="Labrenz M."/>
            <person name="Spormann A.M."/>
            <person name="Op den Camp H."/>
            <person name="Overmann J."/>
            <person name="Amann R."/>
            <person name="Jetten M.S.M."/>
            <person name="Mascher T."/>
            <person name="Medema M.H."/>
            <person name="Devos D.P."/>
            <person name="Kaster A.-K."/>
            <person name="Ovreas L."/>
            <person name="Rohde M."/>
            <person name="Galperin M.Y."/>
            <person name="Jogler C."/>
        </authorList>
    </citation>
    <scope>NUCLEOTIDE SEQUENCE [LARGE SCALE GENOMIC DNA]</scope>
    <source>
        <strain evidence="2 3">Mal48</strain>
    </source>
</reference>
<organism evidence="2 3">
    <name type="scientific">Thalassoglobus polymorphus</name>
    <dbReference type="NCBI Taxonomy" id="2527994"/>
    <lineage>
        <taxon>Bacteria</taxon>
        <taxon>Pseudomonadati</taxon>
        <taxon>Planctomycetota</taxon>
        <taxon>Planctomycetia</taxon>
        <taxon>Planctomycetales</taxon>
        <taxon>Planctomycetaceae</taxon>
        <taxon>Thalassoglobus</taxon>
    </lineage>
</organism>
<protein>
    <recommendedName>
        <fullName evidence="4">Pectic acid lyase</fullName>
    </recommendedName>
</protein>
<feature type="region of interest" description="Disordered" evidence="1">
    <location>
        <begin position="407"/>
        <end position="430"/>
    </location>
</feature>
<evidence type="ECO:0000313" key="3">
    <source>
        <dbReference type="Proteomes" id="UP000315724"/>
    </source>
</evidence>
<sequence>MKKKSTFKTFGIVQLLVLGAFSIALIVSNSQARTDLKVQFLGKEPFVPVPIPREEPVQIEREYNRPDLVSDEALAAVLEKIQPRFDQTEMKPNHIEHALRTWGVKATFQNPHAVSGQEMLRFLTDHSVYIDSWGERMKNLPLLEEKPTGIRVRWGKEICASYHHDHLIACVTEAGARLDTPVYGPSRSDHTLYDVVQESLRDFRLDEREVEWTAMAFGLWIAPTNEWVGDGGRKYSFDLLAKRLMRGQKELGVCSGTHRVYSLVLLIRLDDKFENILSDPVRDTVYAHLEDVRDLIIASQFPDGSWPGNWPDGAEAVSNPSDEDIYKKVIATGHHLEWLSIAPKDLHPPDEQIKKAVDWVVATTKSRTRAEIKQRYTFFSHVGSALANWRQVHPADFWHEWEKEHPYDPALEDDGSIQKSEKQQANAEEH</sequence>